<gene>
    <name evidence="10" type="ORF">OEZ85_008900</name>
</gene>
<evidence type="ECO:0000313" key="11">
    <source>
        <dbReference type="Proteomes" id="UP001244341"/>
    </source>
</evidence>
<keyword evidence="11" id="KW-1185">Reference proteome</keyword>
<evidence type="ECO:0000313" key="10">
    <source>
        <dbReference type="EMBL" id="WIA09501.1"/>
    </source>
</evidence>
<dbReference type="CDD" id="cd17963">
    <property type="entry name" value="DEADc_DDX19_DDX25"/>
    <property type="match status" value="1"/>
</dbReference>
<evidence type="ECO:0000256" key="6">
    <source>
        <dbReference type="RuleBase" id="RU000492"/>
    </source>
</evidence>
<evidence type="ECO:0000259" key="8">
    <source>
        <dbReference type="PROSITE" id="PS51192"/>
    </source>
</evidence>
<dbReference type="InterPro" id="IPR001650">
    <property type="entry name" value="Helicase_C-like"/>
</dbReference>
<dbReference type="SMART" id="SM00487">
    <property type="entry name" value="DEXDc"/>
    <property type="match status" value="1"/>
</dbReference>
<evidence type="ECO:0000256" key="5">
    <source>
        <dbReference type="ARBA" id="ARBA00022840"/>
    </source>
</evidence>
<dbReference type="PANTHER" id="PTHR47958">
    <property type="entry name" value="ATP-DEPENDENT RNA HELICASE DBP3"/>
    <property type="match status" value="1"/>
</dbReference>
<feature type="domain" description="Helicase ATP-binding" evidence="8">
    <location>
        <begin position="120"/>
        <end position="294"/>
    </location>
</feature>
<dbReference type="PROSITE" id="PS51192">
    <property type="entry name" value="HELICASE_ATP_BIND_1"/>
    <property type="match status" value="1"/>
</dbReference>
<feature type="region of interest" description="Disordered" evidence="7">
    <location>
        <begin position="1"/>
        <end position="26"/>
    </location>
</feature>
<feature type="compositionally biased region" description="Basic and acidic residues" evidence="7">
    <location>
        <begin position="15"/>
        <end position="25"/>
    </location>
</feature>
<dbReference type="Gene3D" id="3.40.50.300">
    <property type="entry name" value="P-loop containing nucleotide triphosphate hydrolases"/>
    <property type="match status" value="2"/>
</dbReference>
<keyword evidence="5 6" id="KW-0067">ATP-binding</keyword>
<comment type="similarity">
    <text evidence="6">Belongs to the DEAD box helicase family.</text>
</comment>
<dbReference type="InterPro" id="IPR000629">
    <property type="entry name" value="RNA-helicase_DEAD-box_CS"/>
</dbReference>
<dbReference type="CDD" id="cd18787">
    <property type="entry name" value="SF2_C_DEAD"/>
    <property type="match status" value="1"/>
</dbReference>
<feature type="domain" description="Helicase C-terminal" evidence="9">
    <location>
        <begin position="322"/>
        <end position="476"/>
    </location>
</feature>
<evidence type="ECO:0000256" key="3">
    <source>
        <dbReference type="ARBA" id="ARBA00022801"/>
    </source>
</evidence>
<keyword evidence="3 6" id="KW-0378">Hydrolase</keyword>
<name>A0ABY8TMD9_TETOB</name>
<dbReference type="Pfam" id="PF00271">
    <property type="entry name" value="Helicase_C"/>
    <property type="match status" value="1"/>
</dbReference>
<sequence length="490" mass="54403">MADDDVPPGFTAKATKSEDKEESKAVDNLASTLAVSAKVTDGEVDDPDLALRLGEGLQESTAGEITTVTHSAADANIYRSVTTFEDIIENKQLLQAIYTEMKFERPSKIQATTLPMILRRSEAGIFKDLIAQAHNGSGKTTCFVLAMLSRVNPELKCPQALCMCTTRELVAQNLSVLRKMAKFAGITSTSTSEEGEDTAGARGRKLVEQVIIGTHGRLKNWVAKRQLDVDRICILVFDEADEMLKADAFADDSVRLIKTIRKKNPEVQLLLFSATFNDRVKEFAIRIAPNANQVFVPKEQLSLDVISQYNVICPSPAEKLAVLKDMIFPNCEKLGQTMIFVRTKDTSRALHGQMQTWGYKITSIQGDMPFEDRDRVVGEFRRGETKILISTDVLSRGFDVSQVTLVVNYDMPVERDQRTPNYETYLHRIGRSGRFGRKGAAFNLITGAQDHAVITAIASYFQHPIPEVAWNNEDQFISVLNKAGLTDQTA</sequence>
<proteinExistence type="inferred from homology"/>
<evidence type="ECO:0000256" key="1">
    <source>
        <dbReference type="ARBA" id="ARBA00012552"/>
    </source>
</evidence>
<reference evidence="10 11" key="1">
    <citation type="submission" date="2023-05" db="EMBL/GenBank/DDBJ databases">
        <title>A 100% complete, gapless, phased diploid assembly of the Scenedesmus obliquus UTEX 3031 genome.</title>
        <authorList>
            <person name="Biondi T.C."/>
            <person name="Hanschen E.R."/>
            <person name="Kwon T."/>
            <person name="Eng W."/>
            <person name="Kruse C.P.S."/>
            <person name="Koehler S.I."/>
            <person name="Kunde Y."/>
            <person name="Gleasner C.D."/>
            <person name="You Mak K.T."/>
            <person name="Polle J."/>
            <person name="Hovde B.T."/>
            <person name="Starkenburg S.R."/>
        </authorList>
    </citation>
    <scope>NUCLEOTIDE SEQUENCE [LARGE SCALE GENOMIC DNA]</scope>
    <source>
        <strain evidence="10 11">DOE0152z</strain>
    </source>
</reference>
<evidence type="ECO:0000256" key="2">
    <source>
        <dbReference type="ARBA" id="ARBA00022741"/>
    </source>
</evidence>
<accession>A0ABY8TMD9</accession>
<dbReference type="PROSITE" id="PS00039">
    <property type="entry name" value="DEAD_ATP_HELICASE"/>
    <property type="match status" value="1"/>
</dbReference>
<dbReference type="InterPro" id="IPR027417">
    <property type="entry name" value="P-loop_NTPase"/>
</dbReference>
<dbReference type="SUPFAM" id="SSF52540">
    <property type="entry name" value="P-loop containing nucleoside triphosphate hydrolases"/>
    <property type="match status" value="1"/>
</dbReference>
<keyword evidence="4 6" id="KW-0347">Helicase</keyword>
<dbReference type="Proteomes" id="UP001244341">
    <property type="component" value="Chromosome 1b"/>
</dbReference>
<dbReference type="EMBL" id="CP126208">
    <property type="protein sequence ID" value="WIA09501.1"/>
    <property type="molecule type" value="Genomic_DNA"/>
</dbReference>
<dbReference type="PROSITE" id="PS51194">
    <property type="entry name" value="HELICASE_CTER"/>
    <property type="match status" value="1"/>
</dbReference>
<organism evidence="10 11">
    <name type="scientific">Tetradesmus obliquus</name>
    <name type="common">Green alga</name>
    <name type="synonym">Acutodesmus obliquus</name>
    <dbReference type="NCBI Taxonomy" id="3088"/>
    <lineage>
        <taxon>Eukaryota</taxon>
        <taxon>Viridiplantae</taxon>
        <taxon>Chlorophyta</taxon>
        <taxon>core chlorophytes</taxon>
        <taxon>Chlorophyceae</taxon>
        <taxon>CS clade</taxon>
        <taxon>Sphaeropleales</taxon>
        <taxon>Scenedesmaceae</taxon>
        <taxon>Tetradesmus</taxon>
    </lineage>
</organism>
<evidence type="ECO:0000256" key="4">
    <source>
        <dbReference type="ARBA" id="ARBA00022806"/>
    </source>
</evidence>
<dbReference type="InterPro" id="IPR011545">
    <property type="entry name" value="DEAD/DEAH_box_helicase_dom"/>
</dbReference>
<protein>
    <recommendedName>
        <fullName evidence="1">RNA helicase</fullName>
        <ecNumber evidence="1">3.6.4.13</ecNumber>
    </recommendedName>
</protein>
<dbReference type="InterPro" id="IPR014001">
    <property type="entry name" value="Helicase_ATP-bd"/>
</dbReference>
<evidence type="ECO:0000256" key="7">
    <source>
        <dbReference type="SAM" id="MobiDB-lite"/>
    </source>
</evidence>
<dbReference type="EC" id="3.6.4.13" evidence="1"/>
<evidence type="ECO:0000259" key="9">
    <source>
        <dbReference type="PROSITE" id="PS51194"/>
    </source>
</evidence>
<dbReference type="Pfam" id="PF00270">
    <property type="entry name" value="DEAD"/>
    <property type="match status" value="1"/>
</dbReference>
<keyword evidence="2 6" id="KW-0547">Nucleotide-binding</keyword>
<dbReference type="SMART" id="SM00490">
    <property type="entry name" value="HELICc"/>
    <property type="match status" value="1"/>
</dbReference>